<feature type="domain" description="Guanylate cyclase" evidence="3">
    <location>
        <begin position="445"/>
        <end position="577"/>
    </location>
</feature>
<evidence type="ECO:0000256" key="1">
    <source>
        <dbReference type="ARBA" id="ARBA00005381"/>
    </source>
</evidence>
<dbReference type="GO" id="GO:0035556">
    <property type="term" value="P:intracellular signal transduction"/>
    <property type="evidence" value="ECO:0007669"/>
    <property type="project" value="InterPro"/>
</dbReference>
<evidence type="ECO:0000313" key="4">
    <source>
        <dbReference type="EMBL" id="MCP2729595.1"/>
    </source>
</evidence>
<dbReference type="InterPro" id="IPR050697">
    <property type="entry name" value="Adenylyl/Guanylyl_Cyclase_3/4"/>
</dbReference>
<dbReference type="PANTHER" id="PTHR43081:SF1">
    <property type="entry name" value="ADENYLATE CYCLASE, TERMINAL-DIFFERENTIATION SPECIFIC"/>
    <property type="match status" value="1"/>
</dbReference>
<dbReference type="SMART" id="SM00044">
    <property type="entry name" value="CYCc"/>
    <property type="match status" value="1"/>
</dbReference>
<proteinExistence type="inferred from homology"/>
<dbReference type="CDD" id="cd07302">
    <property type="entry name" value="CHD"/>
    <property type="match status" value="1"/>
</dbReference>
<reference evidence="4" key="1">
    <citation type="submission" date="2022-06" db="EMBL/GenBank/DDBJ databases">
        <title>New cyanobacteria of genus Symplocastrum in benthos of Lake Baikal.</title>
        <authorList>
            <person name="Sorokovikova E."/>
            <person name="Tikhonova I."/>
            <person name="Krasnopeev A."/>
            <person name="Evseev P."/>
            <person name="Gladkikh A."/>
            <person name="Belykh O."/>
        </authorList>
    </citation>
    <scope>NUCLEOTIDE SEQUENCE</scope>
    <source>
        <strain evidence="4">BBK-W-15</strain>
    </source>
</reference>
<comment type="similarity">
    <text evidence="1">Belongs to the adenylyl cyclase class-3 family.</text>
</comment>
<feature type="transmembrane region" description="Helical" evidence="2">
    <location>
        <begin position="12"/>
        <end position="35"/>
    </location>
</feature>
<dbReference type="PANTHER" id="PTHR43081">
    <property type="entry name" value="ADENYLATE CYCLASE, TERMINAL-DIFFERENTIATION SPECIFIC-RELATED"/>
    <property type="match status" value="1"/>
</dbReference>
<dbReference type="PROSITE" id="PS50125">
    <property type="entry name" value="GUANYLATE_CYCLASE_2"/>
    <property type="match status" value="1"/>
</dbReference>
<organism evidence="4 5">
    <name type="scientific">Limnofasciculus baicalensis BBK-W-15</name>
    <dbReference type="NCBI Taxonomy" id="2699891"/>
    <lineage>
        <taxon>Bacteria</taxon>
        <taxon>Bacillati</taxon>
        <taxon>Cyanobacteriota</taxon>
        <taxon>Cyanophyceae</taxon>
        <taxon>Coleofasciculales</taxon>
        <taxon>Coleofasciculaceae</taxon>
        <taxon>Limnofasciculus</taxon>
        <taxon>Limnofasciculus baicalensis</taxon>
    </lineage>
</organism>
<evidence type="ECO:0000313" key="5">
    <source>
        <dbReference type="Proteomes" id="UP001204953"/>
    </source>
</evidence>
<feature type="transmembrane region" description="Helical" evidence="2">
    <location>
        <begin position="361"/>
        <end position="385"/>
    </location>
</feature>
<protein>
    <submittedName>
        <fullName evidence="4">Adenylate/guanylate cyclase domain-containing protein</fullName>
    </submittedName>
</protein>
<dbReference type="Pfam" id="PF00211">
    <property type="entry name" value="Guanylate_cyc"/>
    <property type="match status" value="1"/>
</dbReference>
<evidence type="ECO:0000256" key="2">
    <source>
        <dbReference type="SAM" id="Phobius"/>
    </source>
</evidence>
<comment type="caution">
    <text evidence="4">The sequence shown here is derived from an EMBL/GenBank/DDBJ whole genome shotgun (WGS) entry which is preliminary data.</text>
</comment>
<evidence type="ECO:0000259" key="3">
    <source>
        <dbReference type="PROSITE" id="PS50125"/>
    </source>
</evidence>
<feature type="transmembrane region" description="Helical" evidence="2">
    <location>
        <begin position="330"/>
        <end position="349"/>
    </location>
</feature>
<dbReference type="SUPFAM" id="SSF55073">
    <property type="entry name" value="Nucleotide cyclase"/>
    <property type="match status" value="1"/>
</dbReference>
<dbReference type="GO" id="GO:0004016">
    <property type="term" value="F:adenylate cyclase activity"/>
    <property type="evidence" value="ECO:0007669"/>
    <property type="project" value="UniProtKB-ARBA"/>
</dbReference>
<feature type="transmembrane region" description="Helical" evidence="2">
    <location>
        <begin position="391"/>
        <end position="409"/>
    </location>
</feature>
<dbReference type="RefSeq" id="WP_254012378.1">
    <property type="nucleotide sequence ID" value="NZ_JAMZMM010000127.1"/>
</dbReference>
<dbReference type="InterPro" id="IPR007890">
    <property type="entry name" value="CHASE2"/>
</dbReference>
<dbReference type="Proteomes" id="UP001204953">
    <property type="component" value="Unassembled WGS sequence"/>
</dbReference>
<dbReference type="Pfam" id="PF05226">
    <property type="entry name" value="CHASE2"/>
    <property type="match status" value="1"/>
</dbReference>
<dbReference type="SMART" id="SM01080">
    <property type="entry name" value="CHASE2"/>
    <property type="match status" value="1"/>
</dbReference>
<dbReference type="InterPro" id="IPR001054">
    <property type="entry name" value="A/G_cyclase"/>
</dbReference>
<dbReference type="Gene3D" id="3.30.70.1230">
    <property type="entry name" value="Nucleotide cyclase"/>
    <property type="match status" value="1"/>
</dbReference>
<keyword evidence="2" id="KW-0812">Transmembrane</keyword>
<dbReference type="GO" id="GO:0009190">
    <property type="term" value="P:cyclic nucleotide biosynthetic process"/>
    <property type="evidence" value="ECO:0007669"/>
    <property type="project" value="InterPro"/>
</dbReference>
<name>A0AAE3GRY9_9CYAN</name>
<keyword evidence="2" id="KW-0472">Membrane</keyword>
<sequence>MAQPIKRVFWEWRGVWVTAPAVAGIVILLRLAGIFQSWELSVYDQYLRLRPPQPRDNRIAIVGFDEADVKESQNAIVPDGVYAKLIEKLAAQKPRAIGLDIYRDIPIPPGNEDLVRVFQSTPNLVGIEKVVGDSKKEAVAPPPALKAKGQVGANDIIFDADTKVRRGLLQLETANGEIIPSFGFYLALLYLDAEGISVEDNPKQPNIWKLGKTTFAPLKPNDGGYVRTDAKGYQILLNYRGGREYFETVSISDILKDRVPKNWARDRVIIIGAVGETSQDFFFTPYSSSLFALPERMAGVEVHANITSQIISAAIDNPTLIKSWSEPVEGLWILLWSSVGALLSWQGRYKKGIRKFSWNRILGFILAGGVLFGSTYWAFLVGWWIPVMPPILAISGAAFAITAYLARNADKVRETFGRYLTDEVVATLLENPDGAKLGGERRKITILTSDLRGFTATSERLPPEEVLKILNLYLGYMADAITEYQGTIDEFMGDGILVLFGAPTTREDDARRAVACAVAMQLAMIPVNEEMKKLDLPPLKMGIGINTGEVVVGNIGSTKRTKYGIVGNQVNLTYRIESFTTEGQILISQSTLNEAGEGVKIDGEKQVQAKGIKAPITIYDVGGIGEPYNLFLLKEEQVFLPLAEEIPIQYAVMEGKEISATLNSGRLIELSAKGAKVRAENSVTPLTNIRLQLLTGNTTSEVSDDLYAKVLEKPTDNGTFYIQFTALPPDLEMMLDRLYQACKSAH</sequence>
<dbReference type="EMBL" id="JAMZMM010000127">
    <property type="protein sequence ID" value="MCP2729595.1"/>
    <property type="molecule type" value="Genomic_DNA"/>
</dbReference>
<keyword evidence="5" id="KW-1185">Reference proteome</keyword>
<dbReference type="AlphaFoldDB" id="A0AAE3GRY9"/>
<accession>A0AAE3GRY9</accession>
<gene>
    <name evidence="4" type="ORF">NJ959_14170</name>
</gene>
<dbReference type="InterPro" id="IPR029787">
    <property type="entry name" value="Nucleotide_cyclase"/>
</dbReference>
<keyword evidence="2" id="KW-1133">Transmembrane helix</keyword>